<dbReference type="Pfam" id="PF01037">
    <property type="entry name" value="AsnC_trans_reg"/>
    <property type="match status" value="1"/>
</dbReference>
<reference evidence="2" key="1">
    <citation type="journal article" date="2008" name="ISME J.">
        <title>Hindsight in the relative abundance, metabolic potential and genome dynamics of uncultivated marine archaea from comparative metagenomic analyses of bathypelagic plankton of different oceanic regions.</title>
        <authorList>
            <person name="Martin-Cuadrado A.B."/>
            <person name="Rodriguez-Valera F."/>
            <person name="Moreira D."/>
            <person name="Alba J.C."/>
            <person name="Ivars-Martinez E."/>
            <person name="Henn M.R."/>
            <person name="Talla E."/>
            <person name="Lopez-Garcia P."/>
        </authorList>
    </citation>
    <scope>NUCLEOTIDE SEQUENCE</scope>
</reference>
<dbReference type="InterPro" id="IPR019887">
    <property type="entry name" value="Tscrpt_reg_AsnC/Lrp_C"/>
</dbReference>
<dbReference type="InterPro" id="IPR011008">
    <property type="entry name" value="Dimeric_a/b-barrel"/>
</dbReference>
<sequence>MPTAYVLVNANIGKEEHCFKELKNTENIKEIYLLYGFYDLVIIVKANTIKQLNNSLKKIRQNNNVTKTETMPIIE</sequence>
<proteinExistence type="predicted"/>
<accession>B3V5Q6</accession>
<dbReference type="EMBL" id="EU686620">
    <property type="protein sequence ID" value="ACF09610.1"/>
    <property type="molecule type" value="Genomic_DNA"/>
</dbReference>
<dbReference type="Gene3D" id="3.30.70.920">
    <property type="match status" value="1"/>
</dbReference>
<protein>
    <recommendedName>
        <fullName evidence="1">Transcription regulator AsnC/Lrp ligand binding domain-containing protein</fullName>
    </recommendedName>
</protein>
<evidence type="ECO:0000313" key="2">
    <source>
        <dbReference type="EMBL" id="ACF09610.1"/>
    </source>
</evidence>
<reference evidence="2" key="2">
    <citation type="submission" date="2008-05" db="EMBL/GenBank/DDBJ databases">
        <authorList>
            <person name="Martin-Cuadrado A.-B."/>
            <person name="Rodriguez-Valera F."/>
            <person name="Moreira D."/>
            <person name="Alba J.-C."/>
            <person name="Ivars-Martinez E."/>
            <person name="Henn M.R."/>
            <person name="Talla E."/>
            <person name="Lopez-Garcia P."/>
        </authorList>
    </citation>
    <scope>NUCLEOTIDE SEQUENCE</scope>
</reference>
<feature type="domain" description="Transcription regulator AsnC/Lrp ligand binding" evidence="1">
    <location>
        <begin position="7"/>
        <end position="75"/>
    </location>
</feature>
<name>B3V5Q6_9ARCH</name>
<dbReference type="SUPFAM" id="SSF54909">
    <property type="entry name" value="Dimeric alpha+beta barrel"/>
    <property type="match status" value="1"/>
</dbReference>
<organism evidence="2">
    <name type="scientific">uncultured marine crenarchaeote AD1000-325-A12</name>
    <dbReference type="NCBI Taxonomy" id="526639"/>
    <lineage>
        <taxon>Archaea</taxon>
        <taxon>Nitrososphaerota</taxon>
        <taxon>Nitrososphaeria</taxon>
        <taxon>Nitrosopumilales</taxon>
        <taxon>environmental samples</taxon>
    </lineage>
</organism>
<dbReference type="AlphaFoldDB" id="B3V5Q6"/>
<evidence type="ECO:0000259" key="1">
    <source>
        <dbReference type="Pfam" id="PF01037"/>
    </source>
</evidence>